<dbReference type="PANTHER" id="PTHR33362">
    <property type="entry name" value="SIALIC ACID TRAP TRANSPORTER PERMEASE PROTEIN SIAT-RELATED"/>
    <property type="match status" value="1"/>
</dbReference>
<feature type="transmembrane region" description="Helical" evidence="7">
    <location>
        <begin position="94"/>
        <end position="113"/>
    </location>
</feature>
<keyword evidence="4 7" id="KW-0812">Transmembrane</keyword>
<dbReference type="PIRSF" id="PIRSF006066">
    <property type="entry name" value="HI0050"/>
    <property type="match status" value="1"/>
</dbReference>
<dbReference type="InterPro" id="IPR004681">
    <property type="entry name" value="TRAP_DctM"/>
</dbReference>
<comment type="caution">
    <text evidence="9">The sequence shown here is derived from an EMBL/GenBank/DDBJ whole genome shotgun (WGS) entry which is preliminary data.</text>
</comment>
<feature type="transmembrane region" description="Helical" evidence="7">
    <location>
        <begin position="6"/>
        <end position="33"/>
    </location>
</feature>
<feature type="transmembrane region" description="Helical" evidence="7">
    <location>
        <begin position="401"/>
        <end position="426"/>
    </location>
</feature>
<evidence type="ECO:0000313" key="9">
    <source>
        <dbReference type="EMBL" id="MEQ2426891.1"/>
    </source>
</evidence>
<reference evidence="9 10" key="1">
    <citation type="submission" date="2024-03" db="EMBL/GenBank/DDBJ databases">
        <title>Human intestinal bacterial collection.</title>
        <authorList>
            <person name="Pauvert C."/>
            <person name="Hitch T.C.A."/>
            <person name="Clavel T."/>
        </authorList>
    </citation>
    <scope>NUCLEOTIDE SEQUENCE [LARGE SCALE GENOMIC DNA]</scope>
    <source>
        <strain evidence="9 10">CLA-SR-H021</strain>
    </source>
</reference>
<evidence type="ECO:0000259" key="8">
    <source>
        <dbReference type="Pfam" id="PF06808"/>
    </source>
</evidence>
<evidence type="ECO:0000256" key="2">
    <source>
        <dbReference type="ARBA" id="ARBA00022475"/>
    </source>
</evidence>
<evidence type="ECO:0000256" key="5">
    <source>
        <dbReference type="ARBA" id="ARBA00022989"/>
    </source>
</evidence>
<evidence type="ECO:0000256" key="3">
    <source>
        <dbReference type="ARBA" id="ARBA00022519"/>
    </source>
</evidence>
<feature type="domain" description="TRAP C4-dicarboxylate transport system permease DctM subunit" evidence="8">
    <location>
        <begin position="6"/>
        <end position="417"/>
    </location>
</feature>
<sequence>MVIFPLIILFILFMLNIPVAFCLMVSALSYFVFCPTGMPANMVIQRMVASAESFPMLAIPFFILAGTIMTYSGISSRLMSFAECLTGHMSGGLGQVNVLLSALMGGVSGSSNADAAMQAKMLVPEMEKRGYGRGFSAAVTAASACITPIIPPGITLILYAFMAEVSVSKMFVAGYVPGILITAALMIVVTIQSKRKGYKPVREKAASAAEIWQEFVKSIWALFMPFGLIMGLRIGIFTASEAGAVSVVYTLLVGFFVYKELNIRMMPRIIKESVYSTCSVMLIIVSASAFSYYMSWERIPQMITEMLTSFTSNPLVFLMIINVFLLILGMFLEGTASLIILTPLLLPVATSLGIDPIHLGIVMVVNITMGGITPPFGTLIFIVCSTLKLKVADFVKESIPFIAALVAVLLVITYFPKVVTFLPYLIG</sequence>
<evidence type="ECO:0000256" key="7">
    <source>
        <dbReference type="SAM" id="Phobius"/>
    </source>
</evidence>
<dbReference type="InterPro" id="IPR010656">
    <property type="entry name" value="DctM"/>
</dbReference>
<keyword evidence="3" id="KW-0997">Cell inner membrane</keyword>
<dbReference type="Pfam" id="PF06808">
    <property type="entry name" value="DctM"/>
    <property type="match status" value="1"/>
</dbReference>
<feature type="transmembrane region" description="Helical" evidence="7">
    <location>
        <begin position="371"/>
        <end position="389"/>
    </location>
</feature>
<proteinExistence type="predicted"/>
<dbReference type="NCBIfam" id="TIGR00786">
    <property type="entry name" value="dctM"/>
    <property type="match status" value="1"/>
</dbReference>
<evidence type="ECO:0000256" key="1">
    <source>
        <dbReference type="ARBA" id="ARBA00004429"/>
    </source>
</evidence>
<keyword evidence="6 7" id="KW-0472">Membrane</keyword>
<evidence type="ECO:0000256" key="4">
    <source>
        <dbReference type="ARBA" id="ARBA00022692"/>
    </source>
</evidence>
<evidence type="ECO:0000256" key="6">
    <source>
        <dbReference type="ARBA" id="ARBA00023136"/>
    </source>
</evidence>
<feature type="transmembrane region" description="Helical" evidence="7">
    <location>
        <begin position="54"/>
        <end position="74"/>
    </location>
</feature>
<comment type="subcellular location">
    <subcellularLocation>
        <location evidence="1">Cell inner membrane</location>
        <topology evidence="1">Multi-pass membrane protein</topology>
    </subcellularLocation>
</comment>
<dbReference type="RefSeq" id="WP_040380097.1">
    <property type="nucleotide sequence ID" value="NZ_JBBMFM010000078.1"/>
</dbReference>
<accession>A0ABV1D941</accession>
<organism evidence="9 10">
    <name type="scientific">Enterocloster hominis</name>
    <name type="common">ex Hitch et al. 2024</name>
    <dbReference type="NCBI Taxonomy" id="1917870"/>
    <lineage>
        <taxon>Bacteria</taxon>
        <taxon>Bacillati</taxon>
        <taxon>Bacillota</taxon>
        <taxon>Clostridia</taxon>
        <taxon>Lachnospirales</taxon>
        <taxon>Lachnospiraceae</taxon>
        <taxon>Enterocloster</taxon>
    </lineage>
</organism>
<dbReference type="Proteomes" id="UP001454086">
    <property type="component" value="Unassembled WGS sequence"/>
</dbReference>
<keyword evidence="2" id="KW-1003">Cell membrane</keyword>
<evidence type="ECO:0000313" key="10">
    <source>
        <dbReference type="Proteomes" id="UP001454086"/>
    </source>
</evidence>
<dbReference type="PANTHER" id="PTHR33362:SF4">
    <property type="entry name" value="2,3-DIKETO-L-GULONATE TRAP TRANSPORTER LARGE PERMEASE PROTEIN YIAN"/>
    <property type="match status" value="1"/>
</dbReference>
<feature type="transmembrane region" description="Helical" evidence="7">
    <location>
        <begin position="242"/>
        <end position="261"/>
    </location>
</feature>
<keyword evidence="10" id="KW-1185">Reference proteome</keyword>
<feature type="transmembrane region" description="Helical" evidence="7">
    <location>
        <begin position="273"/>
        <end position="294"/>
    </location>
</feature>
<gene>
    <name evidence="9" type="ORF">WMQ36_18115</name>
</gene>
<feature type="transmembrane region" description="Helical" evidence="7">
    <location>
        <begin position="344"/>
        <end position="365"/>
    </location>
</feature>
<protein>
    <submittedName>
        <fullName evidence="9">TRAP transporter large permease</fullName>
    </submittedName>
</protein>
<feature type="transmembrane region" description="Helical" evidence="7">
    <location>
        <begin position="174"/>
        <end position="194"/>
    </location>
</feature>
<keyword evidence="5 7" id="KW-1133">Transmembrane helix</keyword>
<feature type="transmembrane region" description="Helical" evidence="7">
    <location>
        <begin position="215"/>
        <end position="236"/>
    </location>
</feature>
<name>A0ABV1D941_9FIRM</name>
<feature type="transmembrane region" description="Helical" evidence="7">
    <location>
        <begin position="134"/>
        <end position="162"/>
    </location>
</feature>
<feature type="transmembrane region" description="Helical" evidence="7">
    <location>
        <begin position="314"/>
        <end position="332"/>
    </location>
</feature>
<dbReference type="EMBL" id="JBBMFM010000078">
    <property type="protein sequence ID" value="MEQ2426891.1"/>
    <property type="molecule type" value="Genomic_DNA"/>
</dbReference>